<keyword evidence="9" id="KW-1185">Reference proteome</keyword>
<sequence>MDSMIDILLIEDEPDLGALLSLYLQNKGFRVSWKLTAESALQEFAAISCRLVIIDVQLPDGDGFSVARRVKERVPLQPIFFLTALGGKENRKKGLELGAFDYIEKPFEMDELMLKIMNVIHFSATKDAAPSVKTSIHLGEIVVDPDRLFLTYPNGEKKNMTLREAEILTYLLEHKNELVLKKDLLLRFWGNTDYFNGKSLEVFISRIRKLLKADPTVVIESIYGAGYILNVNKN</sequence>
<reference evidence="8 9" key="1">
    <citation type="submission" date="2019-04" db="EMBL/GenBank/DDBJ databases">
        <title>Sphingobacterium olei sp. nov., isolated from oil-contaminated soil.</title>
        <authorList>
            <person name="Liu B."/>
        </authorList>
    </citation>
    <scope>NUCLEOTIDE SEQUENCE [LARGE SCALE GENOMIC DNA]</scope>
    <source>
        <strain evidence="8 9">HAL-9</strain>
    </source>
</reference>
<comment type="caution">
    <text evidence="8">The sequence shown here is derived from an EMBL/GenBank/DDBJ whole genome shotgun (WGS) entry which is preliminary data.</text>
</comment>
<dbReference type="InterPro" id="IPR001867">
    <property type="entry name" value="OmpR/PhoB-type_DNA-bd"/>
</dbReference>
<evidence type="ECO:0000259" key="6">
    <source>
        <dbReference type="PROSITE" id="PS50110"/>
    </source>
</evidence>
<evidence type="ECO:0000256" key="2">
    <source>
        <dbReference type="ARBA" id="ARBA00023012"/>
    </source>
</evidence>
<evidence type="ECO:0000256" key="3">
    <source>
        <dbReference type="ARBA" id="ARBA00023125"/>
    </source>
</evidence>
<evidence type="ECO:0000256" key="1">
    <source>
        <dbReference type="ARBA" id="ARBA00022553"/>
    </source>
</evidence>
<dbReference type="SUPFAM" id="SSF46894">
    <property type="entry name" value="C-terminal effector domain of the bipartite response regulators"/>
    <property type="match status" value="1"/>
</dbReference>
<dbReference type="InterPro" id="IPR036388">
    <property type="entry name" value="WH-like_DNA-bd_sf"/>
</dbReference>
<dbReference type="InterPro" id="IPR011006">
    <property type="entry name" value="CheY-like_superfamily"/>
</dbReference>
<dbReference type="SUPFAM" id="SSF52172">
    <property type="entry name" value="CheY-like"/>
    <property type="match status" value="1"/>
</dbReference>
<evidence type="ECO:0000313" key="9">
    <source>
        <dbReference type="Proteomes" id="UP000306808"/>
    </source>
</evidence>
<evidence type="ECO:0000256" key="5">
    <source>
        <dbReference type="PROSITE-ProRule" id="PRU01091"/>
    </source>
</evidence>
<feature type="domain" description="OmpR/PhoB-type" evidence="7">
    <location>
        <begin position="133"/>
        <end position="231"/>
    </location>
</feature>
<organism evidence="8 9">
    <name type="scientific">Sphingobacterium olei</name>
    <dbReference type="NCBI Taxonomy" id="2571155"/>
    <lineage>
        <taxon>Bacteria</taxon>
        <taxon>Pseudomonadati</taxon>
        <taxon>Bacteroidota</taxon>
        <taxon>Sphingobacteriia</taxon>
        <taxon>Sphingobacteriales</taxon>
        <taxon>Sphingobacteriaceae</taxon>
        <taxon>Sphingobacterium</taxon>
    </lineage>
</organism>
<dbReference type="GO" id="GO:0032993">
    <property type="term" value="C:protein-DNA complex"/>
    <property type="evidence" value="ECO:0007669"/>
    <property type="project" value="TreeGrafter"/>
</dbReference>
<accession>A0A4U0NKM4</accession>
<evidence type="ECO:0000256" key="4">
    <source>
        <dbReference type="PROSITE-ProRule" id="PRU00169"/>
    </source>
</evidence>
<dbReference type="SMART" id="SM00862">
    <property type="entry name" value="Trans_reg_C"/>
    <property type="match status" value="1"/>
</dbReference>
<dbReference type="CDD" id="cd17574">
    <property type="entry name" value="REC_OmpR"/>
    <property type="match status" value="1"/>
</dbReference>
<dbReference type="PANTHER" id="PTHR48111">
    <property type="entry name" value="REGULATOR OF RPOS"/>
    <property type="match status" value="1"/>
</dbReference>
<keyword evidence="3 5" id="KW-0238">DNA-binding</keyword>
<gene>
    <name evidence="8" type="ORF">FAZ15_15110</name>
</gene>
<dbReference type="PROSITE" id="PS51755">
    <property type="entry name" value="OMPR_PHOB"/>
    <property type="match status" value="1"/>
</dbReference>
<dbReference type="PROSITE" id="PS50110">
    <property type="entry name" value="RESPONSE_REGULATORY"/>
    <property type="match status" value="1"/>
</dbReference>
<evidence type="ECO:0000259" key="7">
    <source>
        <dbReference type="PROSITE" id="PS51755"/>
    </source>
</evidence>
<dbReference type="InterPro" id="IPR001789">
    <property type="entry name" value="Sig_transdc_resp-reg_receiver"/>
</dbReference>
<dbReference type="Gene3D" id="3.40.50.2300">
    <property type="match status" value="1"/>
</dbReference>
<dbReference type="Pfam" id="PF00486">
    <property type="entry name" value="Trans_reg_C"/>
    <property type="match status" value="1"/>
</dbReference>
<evidence type="ECO:0000313" key="8">
    <source>
        <dbReference type="EMBL" id="TJZ54800.1"/>
    </source>
</evidence>
<feature type="domain" description="Response regulatory" evidence="6">
    <location>
        <begin position="6"/>
        <end position="120"/>
    </location>
</feature>
<proteinExistence type="predicted"/>
<dbReference type="GO" id="GO:0000156">
    <property type="term" value="F:phosphorelay response regulator activity"/>
    <property type="evidence" value="ECO:0007669"/>
    <property type="project" value="TreeGrafter"/>
</dbReference>
<dbReference type="OrthoDB" id="9790442at2"/>
<dbReference type="Pfam" id="PF00072">
    <property type="entry name" value="Response_reg"/>
    <property type="match status" value="1"/>
</dbReference>
<dbReference type="PANTHER" id="PTHR48111:SF40">
    <property type="entry name" value="PHOSPHATE REGULON TRANSCRIPTIONAL REGULATORY PROTEIN PHOB"/>
    <property type="match status" value="1"/>
</dbReference>
<feature type="DNA-binding region" description="OmpR/PhoB-type" evidence="5">
    <location>
        <begin position="133"/>
        <end position="231"/>
    </location>
</feature>
<dbReference type="GO" id="GO:0005829">
    <property type="term" value="C:cytosol"/>
    <property type="evidence" value="ECO:0007669"/>
    <property type="project" value="TreeGrafter"/>
</dbReference>
<dbReference type="GO" id="GO:0000976">
    <property type="term" value="F:transcription cis-regulatory region binding"/>
    <property type="evidence" value="ECO:0007669"/>
    <property type="project" value="TreeGrafter"/>
</dbReference>
<dbReference type="EMBL" id="SUME01000006">
    <property type="protein sequence ID" value="TJZ54800.1"/>
    <property type="molecule type" value="Genomic_DNA"/>
</dbReference>
<dbReference type="AlphaFoldDB" id="A0A4U0NKM4"/>
<keyword evidence="1 4" id="KW-0597">Phosphoprotein</keyword>
<dbReference type="CDD" id="cd00383">
    <property type="entry name" value="trans_reg_C"/>
    <property type="match status" value="1"/>
</dbReference>
<dbReference type="SMART" id="SM00448">
    <property type="entry name" value="REC"/>
    <property type="match status" value="1"/>
</dbReference>
<protein>
    <submittedName>
        <fullName evidence="8">Response regulator transcription factor</fullName>
    </submittedName>
</protein>
<dbReference type="GO" id="GO:0006355">
    <property type="term" value="P:regulation of DNA-templated transcription"/>
    <property type="evidence" value="ECO:0007669"/>
    <property type="project" value="InterPro"/>
</dbReference>
<feature type="modified residue" description="4-aspartylphosphate" evidence="4">
    <location>
        <position position="55"/>
    </location>
</feature>
<dbReference type="Proteomes" id="UP000306808">
    <property type="component" value="Unassembled WGS sequence"/>
</dbReference>
<keyword evidence="2" id="KW-0902">Two-component regulatory system</keyword>
<dbReference type="InterPro" id="IPR016032">
    <property type="entry name" value="Sig_transdc_resp-reg_C-effctor"/>
</dbReference>
<name>A0A4U0NKM4_9SPHI</name>
<dbReference type="InterPro" id="IPR039420">
    <property type="entry name" value="WalR-like"/>
</dbReference>
<dbReference type="Gene3D" id="1.10.10.10">
    <property type="entry name" value="Winged helix-like DNA-binding domain superfamily/Winged helix DNA-binding domain"/>
    <property type="match status" value="1"/>
</dbReference>